<evidence type="ECO:0000313" key="3">
    <source>
        <dbReference type="EMBL" id="MFK2855039.1"/>
    </source>
</evidence>
<dbReference type="Gene3D" id="3.90.550.10">
    <property type="entry name" value="Spore Coat Polysaccharide Biosynthesis Protein SpsA, Chain A"/>
    <property type="match status" value="1"/>
</dbReference>
<keyword evidence="1" id="KW-0472">Membrane</keyword>
<dbReference type="Pfam" id="PF00535">
    <property type="entry name" value="Glycos_transf_2"/>
    <property type="match status" value="1"/>
</dbReference>
<keyword evidence="4" id="KW-1185">Reference proteome</keyword>
<evidence type="ECO:0000259" key="2">
    <source>
        <dbReference type="Pfam" id="PF00535"/>
    </source>
</evidence>
<gene>
    <name evidence="3" type="ORF">ISP18_10600</name>
</gene>
<evidence type="ECO:0000256" key="1">
    <source>
        <dbReference type="SAM" id="Phobius"/>
    </source>
</evidence>
<name>A0ABW8IL94_9GAMM</name>
<keyword evidence="1" id="KW-1133">Transmembrane helix</keyword>
<feature type="transmembrane region" description="Helical" evidence="1">
    <location>
        <begin position="280"/>
        <end position="301"/>
    </location>
</feature>
<accession>A0ABW8IL94</accession>
<feature type="domain" description="Glycosyltransferase 2-like" evidence="2">
    <location>
        <begin position="12"/>
        <end position="126"/>
    </location>
</feature>
<dbReference type="EMBL" id="JADIKI010000022">
    <property type="protein sequence ID" value="MFK2855039.1"/>
    <property type="molecule type" value="Genomic_DNA"/>
</dbReference>
<organism evidence="3 4">
    <name type="scientific">Dyella humi</name>
    <dbReference type="NCBI Taxonomy" id="1770547"/>
    <lineage>
        <taxon>Bacteria</taxon>
        <taxon>Pseudomonadati</taxon>
        <taxon>Pseudomonadota</taxon>
        <taxon>Gammaproteobacteria</taxon>
        <taxon>Lysobacterales</taxon>
        <taxon>Rhodanobacteraceae</taxon>
        <taxon>Dyella</taxon>
    </lineage>
</organism>
<dbReference type="PANTHER" id="PTHR22916:SF3">
    <property type="entry name" value="UDP-GLCNAC:BETAGAL BETA-1,3-N-ACETYLGLUCOSAMINYLTRANSFERASE-LIKE PROTEIN 1"/>
    <property type="match status" value="1"/>
</dbReference>
<protein>
    <submittedName>
        <fullName evidence="3">Glycosyltransferase</fullName>
    </submittedName>
</protein>
<dbReference type="SUPFAM" id="SSF53448">
    <property type="entry name" value="Nucleotide-diphospho-sugar transferases"/>
    <property type="match status" value="1"/>
</dbReference>
<dbReference type="PANTHER" id="PTHR22916">
    <property type="entry name" value="GLYCOSYLTRANSFERASE"/>
    <property type="match status" value="1"/>
</dbReference>
<dbReference type="InterPro" id="IPR029044">
    <property type="entry name" value="Nucleotide-diphossugar_trans"/>
</dbReference>
<evidence type="ECO:0000313" key="4">
    <source>
        <dbReference type="Proteomes" id="UP001620409"/>
    </source>
</evidence>
<dbReference type="Proteomes" id="UP001620409">
    <property type="component" value="Unassembled WGS sequence"/>
</dbReference>
<reference evidence="3 4" key="1">
    <citation type="submission" date="2020-10" db="EMBL/GenBank/DDBJ databases">
        <title>Phylogeny of dyella-like bacteria.</title>
        <authorList>
            <person name="Fu J."/>
        </authorList>
    </citation>
    <scope>NUCLEOTIDE SEQUENCE [LARGE SCALE GENOMIC DNA]</scope>
    <source>
        <strain evidence="3 4">DHG40</strain>
    </source>
</reference>
<sequence length="328" mass="37102">MPTHAAARPLVSVLIPAYNHERFVQHCLDSVLEDPYPAKEIVIIDDGSTDRTGEKIAEWIKAQGHLLRVEYVQRENRGISAAWNELAARARGEFLRLCASDDYLLPGGLEAQVRYLQTHPTKRVVVGDSIVVDQYANKLHDSGMRDLHHADKRLYSSDEGIRQAVISQWAIGGPVALLHKSALETIGRWTEGLRIDDWDFFLRVAARDALGFIDVHVGAYRLHGNNVSKTRHTATRIVNLTEACQVARRRADLFDEPHRTLLKAQAHYICAKIAFLQKRLFVLTFHMLVYLALLAVSKLRACPMSTHGPRRNLFARKTRRSEGAYVDT</sequence>
<proteinExistence type="predicted"/>
<keyword evidence="1" id="KW-0812">Transmembrane</keyword>
<comment type="caution">
    <text evidence="3">The sequence shown here is derived from an EMBL/GenBank/DDBJ whole genome shotgun (WGS) entry which is preliminary data.</text>
</comment>
<dbReference type="InterPro" id="IPR001173">
    <property type="entry name" value="Glyco_trans_2-like"/>
</dbReference>